<keyword evidence="2" id="KW-0472">Membrane</keyword>
<reference evidence="3 4" key="1">
    <citation type="journal article" date="2021" name="Plant Biotechnol. J.">
        <title>Multi-omics assisted identification of the key and species-specific regulatory components of drought-tolerant mechanisms in Gossypium stocksii.</title>
        <authorList>
            <person name="Yu D."/>
            <person name="Ke L."/>
            <person name="Zhang D."/>
            <person name="Wu Y."/>
            <person name="Sun Y."/>
            <person name="Mei J."/>
            <person name="Sun J."/>
            <person name="Sun Y."/>
        </authorList>
    </citation>
    <scope>NUCLEOTIDE SEQUENCE [LARGE SCALE GENOMIC DNA]</scope>
    <source>
        <strain evidence="4">cv. E1</strain>
        <tissue evidence="3">Leaf</tissue>
    </source>
</reference>
<keyword evidence="2" id="KW-1133">Transmembrane helix</keyword>
<comment type="caution">
    <text evidence="3">The sequence shown here is derived from an EMBL/GenBank/DDBJ whole genome shotgun (WGS) entry which is preliminary data.</text>
</comment>
<dbReference type="Proteomes" id="UP000828251">
    <property type="component" value="Unassembled WGS sequence"/>
</dbReference>
<feature type="compositionally biased region" description="Basic and acidic residues" evidence="1">
    <location>
        <begin position="81"/>
        <end position="90"/>
    </location>
</feature>
<dbReference type="AlphaFoldDB" id="A0A9D4AF71"/>
<accession>A0A9D4AF71</accession>
<evidence type="ECO:0000313" key="3">
    <source>
        <dbReference type="EMBL" id="KAH1113701.1"/>
    </source>
</evidence>
<keyword evidence="2" id="KW-0812">Transmembrane</keyword>
<feature type="transmembrane region" description="Helical" evidence="2">
    <location>
        <begin position="6"/>
        <end position="31"/>
    </location>
</feature>
<evidence type="ECO:0000256" key="1">
    <source>
        <dbReference type="SAM" id="MobiDB-lite"/>
    </source>
</evidence>
<evidence type="ECO:0000256" key="2">
    <source>
        <dbReference type="SAM" id="Phobius"/>
    </source>
</evidence>
<sequence>MAFYSRYTVCYCSCTVYFLFLRCCCVFSFILQVVLEAMGKGIFCVDEVMAEESGLGTGAGSTIEGSGTHEQHDRRQRRTSGAHDRMSLLV</sequence>
<keyword evidence="4" id="KW-1185">Reference proteome</keyword>
<gene>
    <name evidence="3" type="ORF">J1N35_007079</name>
</gene>
<dbReference type="EMBL" id="JAIQCV010000003">
    <property type="protein sequence ID" value="KAH1113701.1"/>
    <property type="molecule type" value="Genomic_DNA"/>
</dbReference>
<evidence type="ECO:0000313" key="4">
    <source>
        <dbReference type="Proteomes" id="UP000828251"/>
    </source>
</evidence>
<organism evidence="3 4">
    <name type="scientific">Gossypium stocksii</name>
    <dbReference type="NCBI Taxonomy" id="47602"/>
    <lineage>
        <taxon>Eukaryota</taxon>
        <taxon>Viridiplantae</taxon>
        <taxon>Streptophyta</taxon>
        <taxon>Embryophyta</taxon>
        <taxon>Tracheophyta</taxon>
        <taxon>Spermatophyta</taxon>
        <taxon>Magnoliopsida</taxon>
        <taxon>eudicotyledons</taxon>
        <taxon>Gunneridae</taxon>
        <taxon>Pentapetalae</taxon>
        <taxon>rosids</taxon>
        <taxon>malvids</taxon>
        <taxon>Malvales</taxon>
        <taxon>Malvaceae</taxon>
        <taxon>Malvoideae</taxon>
        <taxon>Gossypium</taxon>
    </lineage>
</organism>
<name>A0A9D4AF71_9ROSI</name>
<feature type="region of interest" description="Disordered" evidence="1">
    <location>
        <begin position="56"/>
        <end position="90"/>
    </location>
</feature>
<proteinExistence type="predicted"/>
<protein>
    <submittedName>
        <fullName evidence="3">Uncharacterized protein</fullName>
    </submittedName>
</protein>